<sequence>MSLHVERGAVVGIFGPNGACKSMLETLTTAIDTEYEHTHIAAITKRPIMMDKIPPSR</sequence>
<dbReference type="Proteomes" id="UP000831768">
    <property type="component" value="Plasmid unnamed1"/>
</dbReference>
<protein>
    <submittedName>
        <fullName evidence="1">Uncharacterized protein</fullName>
    </submittedName>
</protein>
<dbReference type="RefSeq" id="WP_247994833.1">
    <property type="nucleotide sequence ID" value="NZ_CP096020.1"/>
</dbReference>
<evidence type="ECO:0000313" key="2">
    <source>
        <dbReference type="Proteomes" id="UP000831768"/>
    </source>
</evidence>
<gene>
    <name evidence="1" type="ORF">MW046_14255</name>
</gene>
<dbReference type="KEGG" id="haad:MW046_14255"/>
<name>A0A8U0A5Q1_9EURY</name>
<accession>A0A8U0A5Q1</accession>
<organism evidence="1 2">
    <name type="scientific">Halocatena salina</name>
    <dbReference type="NCBI Taxonomy" id="2934340"/>
    <lineage>
        <taxon>Archaea</taxon>
        <taxon>Methanobacteriati</taxon>
        <taxon>Methanobacteriota</taxon>
        <taxon>Stenosarchaea group</taxon>
        <taxon>Halobacteria</taxon>
        <taxon>Halobacteriales</taxon>
        <taxon>Natronomonadaceae</taxon>
        <taxon>Halocatena</taxon>
    </lineage>
</organism>
<geneLocation type="plasmid" evidence="1 2">
    <name>unnamed1</name>
</geneLocation>
<reference evidence="1" key="1">
    <citation type="submission" date="2022-04" db="EMBL/GenBank/DDBJ databases">
        <title>Halocatena sp. nov., isolated from a salt lake.</title>
        <authorList>
            <person name="Cui H.-L."/>
        </authorList>
    </citation>
    <scope>NUCLEOTIDE SEQUENCE</scope>
    <source>
        <strain evidence="1">AD-1</strain>
        <plasmid evidence="1">unnamed1</plasmid>
    </source>
</reference>
<proteinExistence type="predicted"/>
<dbReference type="AlphaFoldDB" id="A0A8U0A5Q1"/>
<keyword evidence="2" id="KW-1185">Reference proteome</keyword>
<keyword evidence="1" id="KW-0614">Plasmid</keyword>
<dbReference type="EMBL" id="CP096020">
    <property type="protein sequence ID" value="UPM44179.1"/>
    <property type="molecule type" value="Genomic_DNA"/>
</dbReference>
<evidence type="ECO:0000313" key="1">
    <source>
        <dbReference type="EMBL" id="UPM44179.1"/>
    </source>
</evidence>
<dbReference type="GeneID" id="71929232"/>